<organism evidence="3 4">
    <name type="scientific">Candidatus Iainarchaeum sp</name>
    <dbReference type="NCBI Taxonomy" id="3101447"/>
    <lineage>
        <taxon>Archaea</taxon>
        <taxon>Candidatus Iainarchaeota</taxon>
        <taxon>Candidatus Iainarchaeia</taxon>
        <taxon>Candidatus Iainarchaeales</taxon>
        <taxon>Candidatus Iainarchaeaceae</taxon>
        <taxon>Candidatus Iainarchaeum</taxon>
    </lineage>
</organism>
<sequence>MHMGQRGAIPVWLILLVLVGSFLGVSLLTSLDPLGLKEKLGLDKESVKPPSTGADAGTNAPGSGGATPEQVQESLLANLSKEWMGVDQEQMSHRFPWPRQIEFTVTPESTGFVLRAPLFRPEKHSVDGQETLDWLQPPDIQVLDNQVPGQQRETNQLFYVYLPQDDEFNGVVNAEGFSHYFDATLEDPELDGSQFGELPYQLTLYSKEGAFEQAFKDMRGLGLRERTLYATLGIDYGLWQNGLYADHPVGLKIHLRDLEARPTQPLELFAYYQGEVDDYPNVPGVINPKAYERVVEVYAPRYPNLDAAAPLETRSIRVVQFYRRLQEGTTGPLFLPLAGGGVLAFKSKGKGMAARTPPVLGELIPGSPPRVEWSFEFPRQALTPTEAYGLELTLNNKKADLRFARNESSLSESTFQPDTFYPVSYTVSVGEAFDPEKIRAEALARLAFLKVNHQRLAEGLPPLQWDSRLAIAAQAHSQAMAENAELSHTVSGERELAGRLLDAGLGGKAKGWAENIASIPLNGRSLSMDALALAEEAVSLWMHSSGHETNILNPAYTHAGMGIAIERGYAYFTQDFAGLPLPVKQKKEALPVPLPAPTAPLLPEPPTCGCQSIQLVTQGPIDPAFGDLKVTQLGAYAITNKPPHGVLAKFAHVVDASLAPGSDAAQCRVEQKSKGTTLYRAGTSNELAVHHEMFGAQAPYKGETLISDDSEENIVRKDNRILVLNVPRFETNTSDTLPAKVQQLTLIRVAPPGNAANDGTANACECRIEQALDIGLNAGGEWEPKWSVSADCAPSAVASTSSR</sequence>
<comment type="caution">
    <text evidence="3">The sequence shown here is derived from an EMBL/GenBank/DDBJ whole genome shotgun (WGS) entry which is preliminary data.</text>
</comment>
<evidence type="ECO:0000313" key="3">
    <source>
        <dbReference type="EMBL" id="HIH16420.1"/>
    </source>
</evidence>
<accession>A0A7J4JH00</accession>
<evidence type="ECO:0000313" key="4">
    <source>
        <dbReference type="Proteomes" id="UP000564964"/>
    </source>
</evidence>
<dbReference type="Gene3D" id="3.40.33.10">
    <property type="entry name" value="CAP"/>
    <property type="match status" value="1"/>
</dbReference>
<reference evidence="4" key="1">
    <citation type="journal article" date="2020" name="bioRxiv">
        <title>A rank-normalized archaeal taxonomy based on genome phylogeny resolves widespread incomplete and uneven classifications.</title>
        <authorList>
            <person name="Rinke C."/>
            <person name="Chuvochina M."/>
            <person name="Mussig A.J."/>
            <person name="Chaumeil P.-A."/>
            <person name="Waite D.W."/>
            <person name="Whitman W.B."/>
            <person name="Parks D.H."/>
            <person name="Hugenholtz P."/>
        </authorList>
    </citation>
    <scope>NUCLEOTIDE SEQUENCE [LARGE SCALE GENOMIC DNA]</scope>
</reference>
<dbReference type="Pfam" id="PF00188">
    <property type="entry name" value="CAP"/>
    <property type="match status" value="1"/>
</dbReference>
<protein>
    <submittedName>
        <fullName evidence="3">CAP domain-containing protein</fullName>
    </submittedName>
</protein>
<gene>
    <name evidence="3" type="ORF">HA252_03370</name>
</gene>
<dbReference type="PANTHER" id="PTHR31157">
    <property type="entry name" value="SCP DOMAIN-CONTAINING PROTEIN"/>
    <property type="match status" value="1"/>
</dbReference>
<feature type="domain" description="SCP" evidence="2">
    <location>
        <begin position="451"/>
        <end position="576"/>
    </location>
</feature>
<dbReference type="AlphaFoldDB" id="A0A7J4JH00"/>
<evidence type="ECO:0000259" key="2">
    <source>
        <dbReference type="Pfam" id="PF00188"/>
    </source>
</evidence>
<dbReference type="InterPro" id="IPR035940">
    <property type="entry name" value="CAP_sf"/>
</dbReference>
<dbReference type="SUPFAM" id="SSF55797">
    <property type="entry name" value="PR-1-like"/>
    <property type="match status" value="1"/>
</dbReference>
<dbReference type="EMBL" id="DUGH01000082">
    <property type="protein sequence ID" value="HIH16420.1"/>
    <property type="molecule type" value="Genomic_DNA"/>
</dbReference>
<dbReference type="CDD" id="cd05379">
    <property type="entry name" value="CAP_bacterial"/>
    <property type="match status" value="1"/>
</dbReference>
<feature type="region of interest" description="Disordered" evidence="1">
    <location>
        <begin position="44"/>
        <end position="69"/>
    </location>
</feature>
<name>A0A7J4JH00_9ARCH</name>
<proteinExistence type="predicted"/>
<evidence type="ECO:0000256" key="1">
    <source>
        <dbReference type="SAM" id="MobiDB-lite"/>
    </source>
</evidence>
<dbReference type="Proteomes" id="UP000564964">
    <property type="component" value="Unassembled WGS sequence"/>
</dbReference>
<dbReference type="InterPro" id="IPR014044">
    <property type="entry name" value="CAP_dom"/>
</dbReference>
<dbReference type="PANTHER" id="PTHR31157:SF1">
    <property type="entry name" value="SCP DOMAIN-CONTAINING PROTEIN"/>
    <property type="match status" value="1"/>
</dbReference>